<dbReference type="GO" id="GO:0016747">
    <property type="term" value="F:acyltransferase activity, transferring groups other than amino-acyl groups"/>
    <property type="evidence" value="ECO:0007669"/>
    <property type="project" value="TreeGrafter"/>
</dbReference>
<keyword evidence="1" id="KW-0808">Transferase</keyword>
<evidence type="ECO:0008006" key="4">
    <source>
        <dbReference type="Google" id="ProtNLM"/>
    </source>
</evidence>
<gene>
    <name evidence="2" type="ORF">SCLCIDRAFT_152659</name>
</gene>
<proteinExistence type="predicted"/>
<dbReference type="Gene3D" id="3.30.559.10">
    <property type="entry name" value="Chloramphenicol acetyltransferase-like domain"/>
    <property type="match status" value="1"/>
</dbReference>
<organism evidence="2 3">
    <name type="scientific">Scleroderma citrinum Foug A</name>
    <dbReference type="NCBI Taxonomy" id="1036808"/>
    <lineage>
        <taxon>Eukaryota</taxon>
        <taxon>Fungi</taxon>
        <taxon>Dikarya</taxon>
        <taxon>Basidiomycota</taxon>
        <taxon>Agaricomycotina</taxon>
        <taxon>Agaricomycetes</taxon>
        <taxon>Agaricomycetidae</taxon>
        <taxon>Boletales</taxon>
        <taxon>Sclerodermatineae</taxon>
        <taxon>Sclerodermataceae</taxon>
        <taxon>Scleroderma</taxon>
    </lineage>
</organism>
<dbReference type="EMBL" id="KN822004">
    <property type="protein sequence ID" value="KIM70505.1"/>
    <property type="molecule type" value="Genomic_DNA"/>
</dbReference>
<protein>
    <recommendedName>
        <fullName evidence="4">Condensation domain-containing protein</fullName>
    </recommendedName>
</protein>
<dbReference type="InParanoid" id="A0A0C3ECR4"/>
<dbReference type="Pfam" id="PF02458">
    <property type="entry name" value="Transferase"/>
    <property type="match status" value="1"/>
</dbReference>
<dbReference type="InterPro" id="IPR023213">
    <property type="entry name" value="CAT-like_dom_sf"/>
</dbReference>
<dbReference type="SUPFAM" id="SSF52777">
    <property type="entry name" value="CoA-dependent acyltransferases"/>
    <property type="match status" value="1"/>
</dbReference>
<evidence type="ECO:0000313" key="2">
    <source>
        <dbReference type="EMBL" id="KIM70505.1"/>
    </source>
</evidence>
<dbReference type="AlphaFoldDB" id="A0A0C3ECR4"/>
<dbReference type="Proteomes" id="UP000053989">
    <property type="component" value="Unassembled WGS sequence"/>
</dbReference>
<dbReference type="HOGENOM" id="CLU_1143104_0_0_1"/>
<sequence length="243" mass="27257">MMHLVSPTLPTVLNRQSAVDLPGYDLFIVHDVPNVHVLPATIDLEKFKNALSDTLQMYPHAAGQMRCQDGRWSIELTNSCVPVDVSYARETTSSSILQGDWVIQEALASLVYDQPVDGDLINGTTPLVRFKLTFFMEETCIGITWNHALGDATVLFRFTHTLSQFYQNKAPEFAIPTFRKHVFPSPSEAIAAEYHSLTQQLNVYPIAELGSKYAEAIKGVESVQWRFTGEELRRLHAIISSSE</sequence>
<evidence type="ECO:0000313" key="3">
    <source>
        <dbReference type="Proteomes" id="UP000053989"/>
    </source>
</evidence>
<dbReference type="PANTHER" id="PTHR31642">
    <property type="entry name" value="TRICHOTHECENE 3-O-ACETYLTRANSFERASE"/>
    <property type="match status" value="1"/>
</dbReference>
<keyword evidence="3" id="KW-1185">Reference proteome</keyword>
<reference evidence="2 3" key="1">
    <citation type="submission" date="2014-04" db="EMBL/GenBank/DDBJ databases">
        <authorList>
            <consortium name="DOE Joint Genome Institute"/>
            <person name="Kuo A."/>
            <person name="Kohler A."/>
            <person name="Nagy L.G."/>
            <person name="Floudas D."/>
            <person name="Copeland A."/>
            <person name="Barry K.W."/>
            <person name="Cichocki N."/>
            <person name="Veneault-Fourrey C."/>
            <person name="LaButti K."/>
            <person name="Lindquist E.A."/>
            <person name="Lipzen A."/>
            <person name="Lundell T."/>
            <person name="Morin E."/>
            <person name="Murat C."/>
            <person name="Sun H."/>
            <person name="Tunlid A."/>
            <person name="Henrissat B."/>
            <person name="Grigoriev I.V."/>
            <person name="Hibbett D.S."/>
            <person name="Martin F."/>
            <person name="Nordberg H.P."/>
            <person name="Cantor M.N."/>
            <person name="Hua S.X."/>
        </authorList>
    </citation>
    <scope>NUCLEOTIDE SEQUENCE [LARGE SCALE GENOMIC DNA]</scope>
    <source>
        <strain evidence="2 3">Foug A</strain>
    </source>
</reference>
<dbReference type="InterPro" id="IPR050317">
    <property type="entry name" value="Plant_Fungal_Acyltransferase"/>
</dbReference>
<evidence type="ECO:0000256" key="1">
    <source>
        <dbReference type="ARBA" id="ARBA00022679"/>
    </source>
</evidence>
<reference evidence="3" key="2">
    <citation type="submission" date="2015-01" db="EMBL/GenBank/DDBJ databases">
        <title>Evolutionary Origins and Diversification of the Mycorrhizal Mutualists.</title>
        <authorList>
            <consortium name="DOE Joint Genome Institute"/>
            <consortium name="Mycorrhizal Genomics Consortium"/>
            <person name="Kohler A."/>
            <person name="Kuo A."/>
            <person name="Nagy L.G."/>
            <person name="Floudas D."/>
            <person name="Copeland A."/>
            <person name="Barry K.W."/>
            <person name="Cichocki N."/>
            <person name="Veneault-Fourrey C."/>
            <person name="LaButti K."/>
            <person name="Lindquist E.A."/>
            <person name="Lipzen A."/>
            <person name="Lundell T."/>
            <person name="Morin E."/>
            <person name="Murat C."/>
            <person name="Riley R."/>
            <person name="Ohm R."/>
            <person name="Sun H."/>
            <person name="Tunlid A."/>
            <person name="Henrissat B."/>
            <person name="Grigoriev I.V."/>
            <person name="Hibbett D.S."/>
            <person name="Martin F."/>
        </authorList>
    </citation>
    <scope>NUCLEOTIDE SEQUENCE [LARGE SCALE GENOMIC DNA]</scope>
    <source>
        <strain evidence="3">Foug A</strain>
    </source>
</reference>
<dbReference type="PANTHER" id="PTHR31642:SF310">
    <property type="entry name" value="FATTY ALCOHOL:CAFFEOYL-COA ACYLTRANSFERASE"/>
    <property type="match status" value="1"/>
</dbReference>
<name>A0A0C3ECR4_9AGAM</name>
<accession>A0A0C3ECR4</accession>
<dbReference type="OrthoDB" id="1862401at2759"/>